<dbReference type="InterPro" id="IPR046373">
    <property type="entry name" value="Acyl-CoA_Oxase/DH_mid-dom_sf"/>
</dbReference>
<keyword evidence="1" id="KW-0560">Oxidoreductase</keyword>
<dbReference type="GO" id="GO:0004497">
    <property type="term" value="F:monooxygenase activity"/>
    <property type="evidence" value="ECO:0007669"/>
    <property type="project" value="UniProtKB-KW"/>
</dbReference>
<name>A0ABY8FBM6_9GAMM</name>
<dbReference type="Proteomes" id="UP001321526">
    <property type="component" value="Chromosome"/>
</dbReference>
<dbReference type="PANTHER" id="PTHR43884">
    <property type="entry name" value="ACYL-COA DEHYDROGENASE"/>
    <property type="match status" value="1"/>
</dbReference>
<evidence type="ECO:0000259" key="2">
    <source>
        <dbReference type="Pfam" id="PF08028"/>
    </source>
</evidence>
<evidence type="ECO:0000256" key="1">
    <source>
        <dbReference type="ARBA" id="ARBA00023002"/>
    </source>
</evidence>
<dbReference type="Pfam" id="PF08028">
    <property type="entry name" value="Acyl-CoA_dh_2"/>
    <property type="match status" value="1"/>
</dbReference>
<reference evidence="3 4" key="1">
    <citation type="submission" date="2019-01" db="EMBL/GenBank/DDBJ databases">
        <title>Genome sequence of Salinicola endophyticus REST5.</title>
        <authorList>
            <person name="Nascimento F.X."/>
        </authorList>
    </citation>
    <scope>NUCLEOTIDE SEQUENCE [LARGE SCALE GENOMIC DNA]</scope>
    <source>
        <strain evidence="3 4">REST5</strain>
    </source>
</reference>
<evidence type="ECO:0000313" key="4">
    <source>
        <dbReference type="Proteomes" id="UP001321526"/>
    </source>
</evidence>
<protein>
    <submittedName>
        <fullName evidence="3">Monooxygenase</fullName>
    </submittedName>
</protein>
<dbReference type="Gene3D" id="1.10.540.10">
    <property type="entry name" value="Acyl-CoA dehydrogenase/oxidase, N-terminal domain"/>
    <property type="match status" value="1"/>
</dbReference>
<gene>
    <name evidence="3" type="ORF">EVC62_01105</name>
</gene>
<dbReference type="Gene3D" id="1.20.140.10">
    <property type="entry name" value="Butyryl-CoA Dehydrogenase, subunit A, domain 3"/>
    <property type="match status" value="1"/>
</dbReference>
<dbReference type="InterPro" id="IPR036250">
    <property type="entry name" value="AcylCo_DH-like_C"/>
</dbReference>
<dbReference type="PANTHER" id="PTHR43884:SF12">
    <property type="entry name" value="ISOVALERYL-COA DEHYDROGENASE, MITOCHONDRIAL-RELATED"/>
    <property type="match status" value="1"/>
</dbReference>
<dbReference type="EMBL" id="CP035631">
    <property type="protein sequence ID" value="WFF40199.1"/>
    <property type="molecule type" value="Genomic_DNA"/>
</dbReference>
<sequence>MSQLSTGASQQTLIATFRPIFERIAAGAVARERDRALPHEPITWLKEAGFGALRIPRDKGSWGVSLPQLFGLLSELAEADANLPQALRGHFAFVEDRLNQPDSAERDRWFGRFVEGDLVGNGWTEIGPVALGDVNTRVTPLERGWSLSGEKFYSTGTLFADWIDVFARRNDTQGDVIALVSTHQPSVQREDDWDGFGQRLTGSGTTRFNEAFVEQAHLFDFADRFRYQTSFYQHVLLASLAGIGRAVARDATQGVRARSRMYSHGNASVSRQDAQVLQVVGEISSLAFAVEATLLRATHSLQEAYEAHTSDDETLLTECNVLAEAEAGQAQVMASELVPRAATLLFNALGASDTRLSKALDRHWRNARTLASHNPVIYKARDVGNWRVNGVPPTSVWQIGNAREPERHGARA</sequence>
<dbReference type="InterPro" id="IPR009100">
    <property type="entry name" value="AcylCoA_DH/oxidase_NM_dom_sf"/>
</dbReference>
<keyword evidence="3" id="KW-0503">Monooxygenase</keyword>
<dbReference type="PIRSF" id="PIRSF016578">
    <property type="entry name" value="HsaA"/>
    <property type="match status" value="1"/>
</dbReference>
<dbReference type="InterPro" id="IPR013107">
    <property type="entry name" value="Acyl-CoA_DH_C"/>
</dbReference>
<feature type="domain" description="Acyl-CoA dehydrogenase C-terminal" evidence="2">
    <location>
        <begin position="241"/>
        <end position="374"/>
    </location>
</feature>
<dbReference type="Gene3D" id="2.40.110.10">
    <property type="entry name" value="Butyryl-CoA Dehydrogenase, subunit A, domain 2"/>
    <property type="match status" value="1"/>
</dbReference>
<dbReference type="SUPFAM" id="SSF47203">
    <property type="entry name" value="Acyl-CoA dehydrogenase C-terminal domain-like"/>
    <property type="match status" value="1"/>
</dbReference>
<dbReference type="SUPFAM" id="SSF56645">
    <property type="entry name" value="Acyl-CoA dehydrogenase NM domain-like"/>
    <property type="match status" value="1"/>
</dbReference>
<organism evidence="3 4">
    <name type="scientific">Salinicola endophyticus</name>
    <dbReference type="NCBI Taxonomy" id="1949083"/>
    <lineage>
        <taxon>Bacteria</taxon>
        <taxon>Pseudomonadati</taxon>
        <taxon>Pseudomonadota</taxon>
        <taxon>Gammaproteobacteria</taxon>
        <taxon>Oceanospirillales</taxon>
        <taxon>Halomonadaceae</taxon>
        <taxon>Salinicola</taxon>
    </lineage>
</organism>
<proteinExistence type="predicted"/>
<keyword evidence="4" id="KW-1185">Reference proteome</keyword>
<dbReference type="GO" id="GO:0016301">
    <property type="term" value="F:kinase activity"/>
    <property type="evidence" value="ECO:0007669"/>
    <property type="project" value="UniProtKB-KW"/>
</dbReference>
<evidence type="ECO:0000313" key="3">
    <source>
        <dbReference type="EMBL" id="WFF40199.1"/>
    </source>
</evidence>
<keyword evidence="3" id="KW-0418">Kinase</keyword>
<accession>A0ABY8FBM6</accession>
<keyword evidence="3" id="KW-0808">Transferase</keyword>
<dbReference type="InterPro" id="IPR037069">
    <property type="entry name" value="AcylCoA_DH/ox_N_sf"/>
</dbReference>